<dbReference type="RefSeq" id="WP_009280315.1">
    <property type="nucleotide sequence ID" value="NZ_CAIT01000004.1"/>
</dbReference>
<reference evidence="3 4" key="1">
    <citation type="journal article" date="2012" name="J. Bacteriol.">
        <title>Genome Sequence of the Filamentous Bacterium Fibrisoma limi BUZ 3T.</title>
        <authorList>
            <person name="Filippini M."/>
            <person name="Qi W."/>
            <person name="Jaenicke S."/>
            <person name="Goesmann A."/>
            <person name="Smits T.H."/>
            <person name="Bagheri H.C."/>
        </authorList>
    </citation>
    <scope>NUCLEOTIDE SEQUENCE [LARGE SCALE GENOMIC DNA]</scope>
    <source>
        <strain evidence="4">BUZ 3T</strain>
    </source>
</reference>
<evidence type="ECO:0000313" key="3">
    <source>
        <dbReference type="EMBL" id="CCH51729.1"/>
    </source>
</evidence>
<evidence type="ECO:0000256" key="1">
    <source>
        <dbReference type="SAM" id="SignalP"/>
    </source>
</evidence>
<dbReference type="Pfam" id="PF10988">
    <property type="entry name" value="DUF2807"/>
    <property type="match status" value="1"/>
</dbReference>
<feature type="domain" description="Putative auto-transporter adhesin head GIN" evidence="2">
    <location>
        <begin position="46"/>
        <end position="228"/>
    </location>
</feature>
<protein>
    <recommendedName>
        <fullName evidence="2">Putative auto-transporter adhesin head GIN domain-containing protein</fullName>
    </recommendedName>
</protein>
<proteinExistence type="predicted"/>
<keyword evidence="4" id="KW-1185">Reference proteome</keyword>
<evidence type="ECO:0000313" key="4">
    <source>
        <dbReference type="Proteomes" id="UP000009309"/>
    </source>
</evidence>
<name>I2GCV5_9BACT</name>
<dbReference type="OrthoDB" id="980382at2"/>
<dbReference type="InterPro" id="IPR021255">
    <property type="entry name" value="DUF2807"/>
</dbReference>
<accession>I2GCV5</accession>
<organism evidence="3 4">
    <name type="scientific">Fibrisoma limi BUZ 3</name>
    <dbReference type="NCBI Taxonomy" id="1185876"/>
    <lineage>
        <taxon>Bacteria</taxon>
        <taxon>Pseudomonadati</taxon>
        <taxon>Bacteroidota</taxon>
        <taxon>Cytophagia</taxon>
        <taxon>Cytophagales</taxon>
        <taxon>Spirosomataceae</taxon>
        <taxon>Fibrisoma</taxon>
    </lineage>
</organism>
<gene>
    <name evidence="3" type="ORF">BN8_00672</name>
</gene>
<dbReference type="STRING" id="1185876.BN8_00672"/>
<dbReference type="Proteomes" id="UP000009309">
    <property type="component" value="Unassembled WGS sequence"/>
</dbReference>
<dbReference type="eggNOG" id="COG3595">
    <property type="taxonomic scope" value="Bacteria"/>
</dbReference>
<keyword evidence="1" id="KW-0732">Signal</keyword>
<dbReference type="PROSITE" id="PS51257">
    <property type="entry name" value="PROKAR_LIPOPROTEIN"/>
    <property type="match status" value="1"/>
</dbReference>
<dbReference type="AlphaFoldDB" id="I2GCV5"/>
<dbReference type="EMBL" id="CAIT01000004">
    <property type="protein sequence ID" value="CCH51729.1"/>
    <property type="molecule type" value="Genomic_DNA"/>
</dbReference>
<comment type="caution">
    <text evidence="3">The sequence shown here is derived from an EMBL/GenBank/DDBJ whole genome shotgun (WGS) entry which is preliminary data.</text>
</comment>
<dbReference type="Gene3D" id="2.160.20.120">
    <property type="match status" value="1"/>
</dbReference>
<sequence>MKNFIRFSALTGFALLLLIVSACTNDDNVSPEPGNLTTTSRTVSGFSGLSIENGIQATIVKGTTEGVTIEAREGYQPYILTEVVNGVLRIRIDDRLESSRLTEKRAMVTMKALTNLTTSGGARVTSTDNFQPTNLALTVNGGGFVNLLLTANVLSINSSGGSEIELSGTAKTVSVSALSGGGTLRLVNLPAATCTIDASGGSTAELNVSQELNITASGGSRIRYRGTPKITQNLSGGSTLTQF</sequence>
<feature type="chain" id="PRO_5003658766" description="Putative auto-transporter adhesin head GIN domain-containing protein" evidence="1">
    <location>
        <begin position="25"/>
        <end position="243"/>
    </location>
</feature>
<feature type="signal peptide" evidence="1">
    <location>
        <begin position="1"/>
        <end position="24"/>
    </location>
</feature>
<evidence type="ECO:0000259" key="2">
    <source>
        <dbReference type="Pfam" id="PF10988"/>
    </source>
</evidence>